<evidence type="ECO:0000313" key="2">
    <source>
        <dbReference type="WBParaSite" id="Hba_09536"/>
    </source>
</evidence>
<dbReference type="Proteomes" id="UP000095283">
    <property type="component" value="Unplaced"/>
</dbReference>
<sequence>MILFKDSGEQGRMRKPLTRFIGDPSEQYGIILGSQLIPYGMDRLKKADYIEQKQLLAMSGSK</sequence>
<keyword evidence="1" id="KW-1185">Reference proteome</keyword>
<name>A0A1I7WWF8_HETBA</name>
<dbReference type="WBParaSite" id="Hba_09536">
    <property type="protein sequence ID" value="Hba_09536"/>
    <property type="gene ID" value="Hba_09536"/>
</dbReference>
<accession>A0A1I7WWF8</accession>
<evidence type="ECO:0000313" key="1">
    <source>
        <dbReference type="Proteomes" id="UP000095283"/>
    </source>
</evidence>
<reference evidence="2" key="1">
    <citation type="submission" date="2016-11" db="UniProtKB">
        <authorList>
            <consortium name="WormBaseParasite"/>
        </authorList>
    </citation>
    <scope>IDENTIFICATION</scope>
</reference>
<organism evidence="1 2">
    <name type="scientific">Heterorhabditis bacteriophora</name>
    <name type="common">Entomopathogenic nematode worm</name>
    <dbReference type="NCBI Taxonomy" id="37862"/>
    <lineage>
        <taxon>Eukaryota</taxon>
        <taxon>Metazoa</taxon>
        <taxon>Ecdysozoa</taxon>
        <taxon>Nematoda</taxon>
        <taxon>Chromadorea</taxon>
        <taxon>Rhabditida</taxon>
        <taxon>Rhabditina</taxon>
        <taxon>Rhabditomorpha</taxon>
        <taxon>Strongyloidea</taxon>
        <taxon>Heterorhabditidae</taxon>
        <taxon>Heterorhabditis</taxon>
    </lineage>
</organism>
<proteinExistence type="predicted"/>
<protein>
    <submittedName>
        <fullName evidence="2">Transposase</fullName>
    </submittedName>
</protein>
<dbReference type="AlphaFoldDB" id="A0A1I7WWF8"/>